<dbReference type="Proteomes" id="UP001327459">
    <property type="component" value="Chromosome"/>
</dbReference>
<accession>A0ABZ0Z1D9</accession>
<feature type="transmembrane region" description="Helical" evidence="1">
    <location>
        <begin position="262"/>
        <end position="279"/>
    </location>
</feature>
<dbReference type="RefSeq" id="WP_322522214.1">
    <property type="nucleotide sequence ID" value="NZ_CP140153.1"/>
</dbReference>
<feature type="transmembrane region" description="Helical" evidence="1">
    <location>
        <begin position="146"/>
        <end position="167"/>
    </location>
</feature>
<feature type="transmembrane region" description="Helical" evidence="1">
    <location>
        <begin position="59"/>
        <end position="78"/>
    </location>
</feature>
<keyword evidence="1" id="KW-0472">Membrane</keyword>
<feature type="transmembrane region" description="Helical" evidence="1">
    <location>
        <begin position="116"/>
        <end position="134"/>
    </location>
</feature>
<feature type="transmembrane region" description="Helical" evidence="1">
    <location>
        <begin position="31"/>
        <end position="53"/>
    </location>
</feature>
<organism evidence="2 3">
    <name type="scientific">Guyparkeria halophila</name>
    <dbReference type="NCBI Taxonomy" id="47960"/>
    <lineage>
        <taxon>Bacteria</taxon>
        <taxon>Pseudomonadati</taxon>
        <taxon>Pseudomonadota</taxon>
        <taxon>Gammaproteobacteria</taxon>
        <taxon>Chromatiales</taxon>
        <taxon>Thioalkalibacteraceae</taxon>
        <taxon>Guyparkeria</taxon>
    </lineage>
</organism>
<protein>
    <recommendedName>
        <fullName evidence="4">EamA family transporter</fullName>
    </recommendedName>
</protein>
<keyword evidence="3" id="KW-1185">Reference proteome</keyword>
<evidence type="ECO:0008006" key="4">
    <source>
        <dbReference type="Google" id="ProtNLM"/>
    </source>
</evidence>
<reference evidence="2 3" key="1">
    <citation type="submission" date="2023-11" db="EMBL/GenBank/DDBJ databases">
        <title>MicrobeMod: A computational toolkit for identifying prokaryotic methylation and restriction-modification with nanopore sequencing.</title>
        <authorList>
            <person name="Crits-Christoph A."/>
            <person name="Kang S.C."/>
            <person name="Lee H."/>
            <person name="Ostrov N."/>
        </authorList>
    </citation>
    <scope>NUCLEOTIDE SEQUENCE [LARGE SCALE GENOMIC DNA]</scope>
    <source>
        <strain evidence="2 3">ATCC 49870</strain>
    </source>
</reference>
<name>A0ABZ0Z1D9_9GAMM</name>
<keyword evidence="1" id="KW-1133">Transmembrane helix</keyword>
<dbReference type="Gene3D" id="1.10.3730.20">
    <property type="match status" value="1"/>
</dbReference>
<dbReference type="SUPFAM" id="SSF103481">
    <property type="entry name" value="Multidrug resistance efflux transporter EmrE"/>
    <property type="match status" value="1"/>
</dbReference>
<dbReference type="InterPro" id="IPR037185">
    <property type="entry name" value="EmrE-like"/>
</dbReference>
<feature type="transmembrane region" description="Helical" evidence="1">
    <location>
        <begin position="210"/>
        <end position="228"/>
    </location>
</feature>
<gene>
    <name evidence="2" type="ORF">SR882_04895</name>
</gene>
<evidence type="ECO:0000313" key="2">
    <source>
        <dbReference type="EMBL" id="WQH17242.1"/>
    </source>
</evidence>
<proteinExistence type="predicted"/>
<dbReference type="EMBL" id="CP140153">
    <property type="protein sequence ID" value="WQH17242.1"/>
    <property type="molecule type" value="Genomic_DNA"/>
</dbReference>
<feature type="transmembrane region" description="Helical" evidence="1">
    <location>
        <begin position="90"/>
        <end position="110"/>
    </location>
</feature>
<evidence type="ECO:0000313" key="3">
    <source>
        <dbReference type="Proteomes" id="UP001327459"/>
    </source>
</evidence>
<sequence>MSELIGTGLILLAASFAAFQRLFVKTSNDRVAFLVGVNLVSLIVAAIAMPLVPALPLSLWPYLLLSSLFYSLAMYFLARAYRTGDFGIITPAQGAFKATLIAVLAILILGETANPYHFVAILLLAVGFLIQVPWTRTVKDDHFRSLGFSLLIAGASAAQYTVDIFAVRATDFPLSYIVWNLLIGSPIVLVGFWLRGRRLWSQLAENGKDIAWGSGLDIIGYGIVLFVAKYLSLLSLIPLLNLDIVIAVLIGIFVLREPFPRQRLIASFFLAMAAITVTLY</sequence>
<keyword evidence="1" id="KW-0812">Transmembrane</keyword>
<feature type="transmembrane region" description="Helical" evidence="1">
    <location>
        <begin position="173"/>
        <end position="194"/>
    </location>
</feature>
<feature type="transmembrane region" description="Helical" evidence="1">
    <location>
        <begin position="6"/>
        <end position="24"/>
    </location>
</feature>
<feature type="transmembrane region" description="Helical" evidence="1">
    <location>
        <begin position="234"/>
        <end position="255"/>
    </location>
</feature>
<evidence type="ECO:0000256" key="1">
    <source>
        <dbReference type="SAM" id="Phobius"/>
    </source>
</evidence>